<dbReference type="CDD" id="cd00190">
    <property type="entry name" value="Tryp_SPc"/>
    <property type="match status" value="1"/>
</dbReference>
<accession>A0ABX5GKY2</accession>
<organism evidence="6 7">
    <name type="scientific">Photobacterium leiognathi</name>
    <dbReference type="NCBI Taxonomy" id="553611"/>
    <lineage>
        <taxon>Bacteria</taxon>
        <taxon>Pseudomonadati</taxon>
        <taxon>Pseudomonadota</taxon>
        <taxon>Gammaproteobacteria</taxon>
        <taxon>Vibrionales</taxon>
        <taxon>Vibrionaceae</taxon>
        <taxon>Photobacterium</taxon>
    </lineage>
</organism>
<dbReference type="InterPro" id="IPR018114">
    <property type="entry name" value="TRYPSIN_HIS"/>
</dbReference>
<evidence type="ECO:0000313" key="7">
    <source>
        <dbReference type="Proteomes" id="UP000241566"/>
    </source>
</evidence>
<dbReference type="PRINTS" id="PR00722">
    <property type="entry name" value="CHYMOTRYPSIN"/>
</dbReference>
<dbReference type="InterPro" id="IPR009003">
    <property type="entry name" value="Peptidase_S1_PA"/>
</dbReference>
<feature type="compositionally biased region" description="Gly residues" evidence="3">
    <location>
        <begin position="326"/>
        <end position="335"/>
    </location>
</feature>
<feature type="signal peptide" evidence="4">
    <location>
        <begin position="1"/>
        <end position="23"/>
    </location>
</feature>
<dbReference type="PROSITE" id="PS00135">
    <property type="entry name" value="TRYPSIN_SER"/>
    <property type="match status" value="1"/>
</dbReference>
<dbReference type="PROSITE" id="PS00134">
    <property type="entry name" value="TRYPSIN_HIS"/>
    <property type="match status" value="1"/>
</dbReference>
<dbReference type="GO" id="GO:0008233">
    <property type="term" value="F:peptidase activity"/>
    <property type="evidence" value="ECO:0007669"/>
    <property type="project" value="UniProtKB-KW"/>
</dbReference>
<evidence type="ECO:0000256" key="4">
    <source>
        <dbReference type="SAM" id="SignalP"/>
    </source>
</evidence>
<dbReference type="EMBL" id="PYOI01000001">
    <property type="protein sequence ID" value="PSV86426.1"/>
    <property type="molecule type" value="Genomic_DNA"/>
</dbReference>
<reference evidence="6 7" key="1">
    <citation type="submission" date="2018-01" db="EMBL/GenBank/DDBJ databases">
        <title>Whole genome sequencing of Histamine producing bacteria.</title>
        <authorList>
            <person name="Butler K."/>
        </authorList>
    </citation>
    <scope>NUCLEOTIDE SEQUENCE [LARGE SCALE GENOMIC DNA]</scope>
    <source>
        <strain evidence="6 7">ATCC 25521</strain>
    </source>
</reference>
<dbReference type="PROSITE" id="PS50240">
    <property type="entry name" value="TRYPSIN_DOM"/>
    <property type="match status" value="1"/>
</dbReference>
<dbReference type="SUPFAM" id="SSF50494">
    <property type="entry name" value="Trypsin-like serine proteases"/>
    <property type="match status" value="1"/>
</dbReference>
<dbReference type="PANTHER" id="PTHR24260">
    <property type="match status" value="1"/>
</dbReference>
<feature type="chain" id="PRO_5046797639" evidence="4">
    <location>
        <begin position="24"/>
        <end position="355"/>
    </location>
</feature>
<dbReference type="RefSeq" id="WP_045062256.1">
    <property type="nucleotide sequence ID" value="NZ_CP131599.1"/>
</dbReference>
<dbReference type="Proteomes" id="UP000241566">
    <property type="component" value="Unassembled WGS sequence"/>
</dbReference>
<dbReference type="PANTHER" id="PTHR24260:SF132">
    <property type="entry name" value="PEPTIDASE S1 DOMAIN-CONTAINING PROTEIN"/>
    <property type="match status" value="1"/>
</dbReference>
<dbReference type="InterPro" id="IPR051333">
    <property type="entry name" value="CLIP_Serine_Protease"/>
</dbReference>
<evidence type="ECO:0000256" key="3">
    <source>
        <dbReference type="SAM" id="MobiDB-lite"/>
    </source>
</evidence>
<comment type="caution">
    <text evidence="6">The sequence shown here is derived from an EMBL/GenBank/DDBJ whole genome shotgun (WGS) entry which is preliminary data.</text>
</comment>
<evidence type="ECO:0000259" key="5">
    <source>
        <dbReference type="PROSITE" id="PS50240"/>
    </source>
</evidence>
<evidence type="ECO:0000313" key="6">
    <source>
        <dbReference type="EMBL" id="PSV86426.1"/>
    </source>
</evidence>
<keyword evidence="7" id="KW-1185">Reference proteome</keyword>
<keyword evidence="4" id="KW-0732">Signal</keyword>
<dbReference type="InterPro" id="IPR043504">
    <property type="entry name" value="Peptidase_S1_PA_chymotrypsin"/>
</dbReference>
<dbReference type="InterPro" id="IPR001254">
    <property type="entry name" value="Trypsin_dom"/>
</dbReference>
<dbReference type="SMART" id="SM00020">
    <property type="entry name" value="Tryp_SPc"/>
    <property type="match status" value="1"/>
</dbReference>
<dbReference type="InterPro" id="IPR001314">
    <property type="entry name" value="Peptidase_S1A"/>
</dbReference>
<dbReference type="GO" id="GO:0006508">
    <property type="term" value="P:proteolysis"/>
    <property type="evidence" value="ECO:0007669"/>
    <property type="project" value="UniProtKB-KW"/>
</dbReference>
<proteinExistence type="predicted"/>
<dbReference type="Pfam" id="PF00089">
    <property type="entry name" value="Trypsin"/>
    <property type="match status" value="1"/>
</dbReference>
<sequence length="355" mass="37601">MNKIKTLGLAISASVAFPQSVIATENDINAYIIGGNEVQTSPNELSTVFVQAGNWGCTGSLIAERWVLTAAHCIKIGDKNNSLQTVPKQLIKVYAGVTDLQDIQLINEYKAVDVIVHPDYLPEGTVLVEGTSETQINTPYVNDIALIAVSRNIDNATIATLPTNEQALAIEKEITENGELLIAQGWGKTSNAAISGPNTLMSAELSYLPTAECFDKTKADSNFGWLSSGVDPLKMCTYEPDFLGVCSGDSGGPLYYQNVATGEQIQLGITSFGGETCAAGDPDIYTRLGGYDDWINTVIAEKTSTLPAPVPYEDESTGKDNTDNGAEGGSGGGGSIGSGLMMSLLAMGWLRRKRG</sequence>
<dbReference type="Gene3D" id="2.40.10.10">
    <property type="entry name" value="Trypsin-like serine proteases"/>
    <property type="match status" value="1"/>
</dbReference>
<feature type="domain" description="Peptidase S1" evidence="5">
    <location>
        <begin position="32"/>
        <end position="300"/>
    </location>
</feature>
<keyword evidence="1" id="KW-1015">Disulfide bond</keyword>
<evidence type="ECO:0000256" key="1">
    <source>
        <dbReference type="ARBA" id="ARBA00023157"/>
    </source>
</evidence>
<keyword evidence="2" id="KW-0378">Hydrolase</keyword>
<feature type="region of interest" description="Disordered" evidence="3">
    <location>
        <begin position="306"/>
        <end position="335"/>
    </location>
</feature>
<dbReference type="InterPro" id="IPR033116">
    <property type="entry name" value="TRYPSIN_SER"/>
</dbReference>
<keyword evidence="2" id="KW-0720">Serine protease</keyword>
<evidence type="ECO:0000256" key="2">
    <source>
        <dbReference type="RuleBase" id="RU363034"/>
    </source>
</evidence>
<gene>
    <name evidence="6" type="ORF">CTM94_01075</name>
</gene>
<protein>
    <submittedName>
        <fullName evidence="6">Serine protease</fullName>
    </submittedName>
</protein>
<keyword evidence="2 6" id="KW-0645">Protease</keyword>
<name>A0ABX5GKY2_PHOLE</name>